<organism evidence="2 3">
    <name type="scientific">Polyangium fumosum</name>
    <dbReference type="NCBI Taxonomy" id="889272"/>
    <lineage>
        <taxon>Bacteria</taxon>
        <taxon>Pseudomonadati</taxon>
        <taxon>Myxococcota</taxon>
        <taxon>Polyangia</taxon>
        <taxon>Polyangiales</taxon>
        <taxon>Polyangiaceae</taxon>
        <taxon>Polyangium</taxon>
    </lineage>
</organism>
<evidence type="ECO:0000256" key="1">
    <source>
        <dbReference type="SAM" id="MobiDB-lite"/>
    </source>
</evidence>
<sequence length="136" mass="15396">MKHPKAPQATTPDKHPEEYLHDLNPTALAGQNIGKDASHPEKEEGHSAYDIKEAHEALPDLTADELRDLRVLPPGAPLFENATYMDIRHRERGEILGRAGMFADDVHWYVMKKEVDYELWNKLLGIHHVKRTGTSG</sequence>
<evidence type="ECO:0000313" key="3">
    <source>
        <dbReference type="Proteomes" id="UP000309215"/>
    </source>
</evidence>
<dbReference type="RefSeq" id="WP_136933622.1">
    <property type="nucleotide sequence ID" value="NZ_SSMQ01000051.1"/>
</dbReference>
<feature type="region of interest" description="Disordered" evidence="1">
    <location>
        <begin position="1"/>
        <end position="49"/>
    </location>
</feature>
<evidence type="ECO:0000313" key="2">
    <source>
        <dbReference type="EMBL" id="TKC99987.1"/>
    </source>
</evidence>
<gene>
    <name evidence="2" type="ORF">E8A74_36000</name>
</gene>
<reference evidence="2 3" key="1">
    <citation type="submission" date="2019-04" db="EMBL/GenBank/DDBJ databases">
        <authorList>
            <person name="Li Y."/>
            <person name="Wang J."/>
        </authorList>
    </citation>
    <scope>NUCLEOTIDE SEQUENCE [LARGE SCALE GENOMIC DNA]</scope>
    <source>
        <strain evidence="2 3">DSM 14668</strain>
    </source>
</reference>
<dbReference type="Proteomes" id="UP000309215">
    <property type="component" value="Unassembled WGS sequence"/>
</dbReference>
<accession>A0A4U1IZ52</accession>
<keyword evidence="3" id="KW-1185">Reference proteome</keyword>
<dbReference type="EMBL" id="SSMQ01000051">
    <property type="protein sequence ID" value="TKC99987.1"/>
    <property type="molecule type" value="Genomic_DNA"/>
</dbReference>
<dbReference type="OrthoDB" id="5509072at2"/>
<name>A0A4U1IZ52_9BACT</name>
<comment type="caution">
    <text evidence="2">The sequence shown here is derived from an EMBL/GenBank/DDBJ whole genome shotgun (WGS) entry which is preliminary data.</text>
</comment>
<protein>
    <submittedName>
        <fullName evidence="2">Uncharacterized protein</fullName>
    </submittedName>
</protein>
<proteinExistence type="predicted"/>
<feature type="compositionally biased region" description="Basic and acidic residues" evidence="1">
    <location>
        <begin position="12"/>
        <end position="21"/>
    </location>
</feature>
<feature type="compositionally biased region" description="Basic and acidic residues" evidence="1">
    <location>
        <begin position="36"/>
        <end position="49"/>
    </location>
</feature>
<dbReference type="AlphaFoldDB" id="A0A4U1IZ52"/>